<sequence>MQDAVKGGLVEPANLNSPTGPGNGFTMSEISHGNRTNVHHYGDTSLENVNCSLRGANKNFRARRARRVTA</sequence>
<proteinExistence type="predicted"/>
<evidence type="ECO:0000256" key="1">
    <source>
        <dbReference type="SAM" id="MobiDB-lite"/>
    </source>
</evidence>
<dbReference type="AlphaFoldDB" id="A0AAE1AS89"/>
<feature type="compositionally biased region" description="Polar residues" evidence="1">
    <location>
        <begin position="14"/>
        <end position="31"/>
    </location>
</feature>
<dbReference type="EMBL" id="JAWDGP010001291">
    <property type="protein sequence ID" value="KAK3793027.1"/>
    <property type="molecule type" value="Genomic_DNA"/>
</dbReference>
<name>A0AAE1AS89_9GAST</name>
<evidence type="ECO:0000313" key="3">
    <source>
        <dbReference type="Proteomes" id="UP001283361"/>
    </source>
</evidence>
<protein>
    <submittedName>
        <fullName evidence="2">Uncharacterized protein</fullName>
    </submittedName>
</protein>
<feature type="region of interest" description="Disordered" evidence="1">
    <location>
        <begin position="1"/>
        <end position="31"/>
    </location>
</feature>
<keyword evidence="3" id="KW-1185">Reference proteome</keyword>
<accession>A0AAE1AS89</accession>
<organism evidence="2 3">
    <name type="scientific">Elysia crispata</name>
    <name type="common">lettuce slug</name>
    <dbReference type="NCBI Taxonomy" id="231223"/>
    <lineage>
        <taxon>Eukaryota</taxon>
        <taxon>Metazoa</taxon>
        <taxon>Spiralia</taxon>
        <taxon>Lophotrochozoa</taxon>
        <taxon>Mollusca</taxon>
        <taxon>Gastropoda</taxon>
        <taxon>Heterobranchia</taxon>
        <taxon>Euthyneura</taxon>
        <taxon>Panpulmonata</taxon>
        <taxon>Sacoglossa</taxon>
        <taxon>Placobranchoidea</taxon>
        <taxon>Plakobranchidae</taxon>
        <taxon>Elysia</taxon>
    </lineage>
</organism>
<reference evidence="2" key="1">
    <citation type="journal article" date="2023" name="G3 (Bethesda)">
        <title>A reference genome for the long-term kleptoplast-retaining sea slug Elysia crispata morphotype clarki.</title>
        <authorList>
            <person name="Eastman K.E."/>
            <person name="Pendleton A.L."/>
            <person name="Shaikh M.A."/>
            <person name="Suttiyut T."/>
            <person name="Ogas R."/>
            <person name="Tomko P."/>
            <person name="Gavelis G."/>
            <person name="Widhalm J.R."/>
            <person name="Wisecaver J.H."/>
        </authorList>
    </citation>
    <scope>NUCLEOTIDE SEQUENCE</scope>
    <source>
        <strain evidence="2">ECLA1</strain>
    </source>
</reference>
<gene>
    <name evidence="2" type="ORF">RRG08_054963</name>
</gene>
<comment type="caution">
    <text evidence="2">The sequence shown here is derived from an EMBL/GenBank/DDBJ whole genome shotgun (WGS) entry which is preliminary data.</text>
</comment>
<evidence type="ECO:0000313" key="2">
    <source>
        <dbReference type="EMBL" id="KAK3793027.1"/>
    </source>
</evidence>
<dbReference type="Proteomes" id="UP001283361">
    <property type="component" value="Unassembled WGS sequence"/>
</dbReference>